<evidence type="ECO:0000313" key="1">
    <source>
        <dbReference type="EMBL" id="MCP2353072.1"/>
    </source>
</evidence>
<dbReference type="AlphaFoldDB" id="A0A9X2G5P1"/>
<keyword evidence="2" id="KW-1185">Reference proteome</keyword>
<dbReference type="Proteomes" id="UP001139648">
    <property type="component" value="Unassembled WGS sequence"/>
</dbReference>
<proteinExistence type="predicted"/>
<gene>
    <name evidence="1" type="ORF">HD597_000092</name>
</gene>
<accession>A0A9X2G5P1</accession>
<evidence type="ECO:0000313" key="2">
    <source>
        <dbReference type="Proteomes" id="UP001139648"/>
    </source>
</evidence>
<dbReference type="EMBL" id="JAMZEB010000001">
    <property type="protein sequence ID" value="MCP2353072.1"/>
    <property type="molecule type" value="Genomic_DNA"/>
</dbReference>
<protein>
    <submittedName>
        <fullName evidence="1">Uncharacterized protein</fullName>
    </submittedName>
</protein>
<dbReference type="RefSeq" id="WP_253739463.1">
    <property type="nucleotide sequence ID" value="NZ_BAABKA010000061.1"/>
</dbReference>
<name>A0A9X2G5P1_9ACTN</name>
<sequence length="217" mass="24078">MTSRLAVPVRLNTAPTQGGLVIPYITIRHRDGRAHFSTNDPRRHHQCLLQARCSVCGQPLADRRDRQPMASLAEHTFVLLVRPSDLLRGYSSEPGLHAECAAYAERACPMLNGSRTHYRRALDLESDRCADPACECRGWANAADIQARAGARASAFYRIRSPLHAYQLHQETPGRARGVRVDPRSATTARLVTPGNPDELETARILLLGLPWQQPSC</sequence>
<organism evidence="1 2">
    <name type="scientific">Nonomuraea thailandensis</name>
    <dbReference type="NCBI Taxonomy" id="1188745"/>
    <lineage>
        <taxon>Bacteria</taxon>
        <taxon>Bacillati</taxon>
        <taxon>Actinomycetota</taxon>
        <taxon>Actinomycetes</taxon>
        <taxon>Streptosporangiales</taxon>
        <taxon>Streptosporangiaceae</taxon>
        <taxon>Nonomuraea</taxon>
    </lineage>
</organism>
<reference evidence="1" key="1">
    <citation type="submission" date="2022-06" db="EMBL/GenBank/DDBJ databases">
        <title>Sequencing the genomes of 1000 actinobacteria strains.</title>
        <authorList>
            <person name="Klenk H.-P."/>
        </authorList>
    </citation>
    <scope>NUCLEOTIDE SEQUENCE</scope>
    <source>
        <strain evidence="1">DSM 46694</strain>
    </source>
</reference>
<comment type="caution">
    <text evidence="1">The sequence shown here is derived from an EMBL/GenBank/DDBJ whole genome shotgun (WGS) entry which is preliminary data.</text>
</comment>